<name>A0AA39KQ70_9HYME</name>
<dbReference type="PANTHER" id="PTHR47526:SF3">
    <property type="entry name" value="PHD-TYPE DOMAIN-CONTAINING PROTEIN"/>
    <property type="match status" value="1"/>
</dbReference>
<evidence type="ECO:0000259" key="2">
    <source>
        <dbReference type="PROSITE" id="PS50966"/>
    </source>
</evidence>
<dbReference type="InterPro" id="IPR018524">
    <property type="entry name" value="DNA/RNA_endonuclease_AS"/>
</dbReference>
<feature type="domain" description="SWIM-type" evidence="2">
    <location>
        <begin position="67"/>
        <end position="103"/>
    </location>
</feature>
<evidence type="ECO:0000256" key="1">
    <source>
        <dbReference type="PROSITE-ProRule" id="PRU00325"/>
    </source>
</evidence>
<gene>
    <name evidence="3" type="ORF">PV328_011949</name>
</gene>
<protein>
    <recommendedName>
        <fullName evidence="2">SWIM-type domain-containing protein</fullName>
    </recommendedName>
</protein>
<dbReference type="Pfam" id="PF04434">
    <property type="entry name" value="SWIM"/>
    <property type="match status" value="1"/>
</dbReference>
<evidence type="ECO:0000313" key="4">
    <source>
        <dbReference type="Proteomes" id="UP001168990"/>
    </source>
</evidence>
<dbReference type="Proteomes" id="UP001168990">
    <property type="component" value="Unassembled WGS sequence"/>
</dbReference>
<dbReference type="PROSITE" id="PS50966">
    <property type="entry name" value="ZF_SWIM"/>
    <property type="match status" value="1"/>
</dbReference>
<proteinExistence type="predicted"/>
<keyword evidence="4" id="KW-1185">Reference proteome</keyword>
<dbReference type="GO" id="GO:0016787">
    <property type="term" value="F:hydrolase activity"/>
    <property type="evidence" value="ECO:0007669"/>
    <property type="project" value="InterPro"/>
</dbReference>
<dbReference type="EMBL" id="JAQQBS010000229">
    <property type="protein sequence ID" value="KAK0169511.1"/>
    <property type="molecule type" value="Genomic_DNA"/>
</dbReference>
<keyword evidence="1" id="KW-0479">Metal-binding</keyword>
<dbReference type="GO" id="GO:0008270">
    <property type="term" value="F:zinc ion binding"/>
    <property type="evidence" value="ECO:0007669"/>
    <property type="project" value="UniProtKB-KW"/>
</dbReference>
<dbReference type="InterPro" id="IPR007527">
    <property type="entry name" value="Znf_SWIM"/>
</dbReference>
<dbReference type="PROSITE" id="PS01070">
    <property type="entry name" value="NUCLEASE_NON_SPEC"/>
    <property type="match status" value="1"/>
</dbReference>
<keyword evidence="1" id="KW-0862">Zinc</keyword>
<accession>A0AA39KQ70</accession>
<reference evidence="3" key="2">
    <citation type="submission" date="2023-03" db="EMBL/GenBank/DDBJ databases">
        <authorList>
            <person name="Inwood S.N."/>
            <person name="Skelly J.G."/>
            <person name="Guhlin J."/>
            <person name="Harrop T.W.R."/>
            <person name="Goldson S.G."/>
            <person name="Dearden P.K."/>
        </authorList>
    </citation>
    <scope>NUCLEOTIDE SEQUENCE</scope>
    <source>
        <strain evidence="3">Irish</strain>
        <tissue evidence="3">Whole body</tissue>
    </source>
</reference>
<sequence length="177" mass="19773">MRVTIQEICKFASATPTSRNFTGGENIIDRGHILNCGNVNISDDSDVYHILAFCLQTSCLKNEPHEINGQITKAGKINGMECTCKAGLGSTCKHIVAVLLFCNRNNLENLKDITSTEIKCVWNAPHKSAFEKYDMRPLLEHNCFKEKQKKYEAKINTKISSNFDNSDSNTSPVEANK</sequence>
<reference evidence="3" key="1">
    <citation type="journal article" date="2023" name="bioRxiv">
        <title>Scaffold-level genome assemblies of two parasitoid biocontrol wasps reveal the parthenogenesis mechanism and an associated novel virus.</title>
        <authorList>
            <person name="Inwood S."/>
            <person name="Skelly J."/>
            <person name="Guhlin J."/>
            <person name="Harrop T."/>
            <person name="Goldson S."/>
            <person name="Dearden P."/>
        </authorList>
    </citation>
    <scope>NUCLEOTIDE SEQUENCE</scope>
    <source>
        <strain evidence="3">Irish</strain>
        <tissue evidence="3">Whole body</tissue>
    </source>
</reference>
<dbReference type="PANTHER" id="PTHR47526">
    <property type="entry name" value="ATP-DEPENDENT DNA HELICASE"/>
    <property type="match status" value="1"/>
</dbReference>
<dbReference type="GO" id="GO:0003676">
    <property type="term" value="F:nucleic acid binding"/>
    <property type="evidence" value="ECO:0007669"/>
    <property type="project" value="InterPro"/>
</dbReference>
<evidence type="ECO:0000313" key="3">
    <source>
        <dbReference type="EMBL" id="KAK0169511.1"/>
    </source>
</evidence>
<dbReference type="AlphaFoldDB" id="A0AA39KQ70"/>
<keyword evidence="1" id="KW-0863">Zinc-finger</keyword>
<organism evidence="3 4">
    <name type="scientific">Microctonus aethiopoides</name>
    <dbReference type="NCBI Taxonomy" id="144406"/>
    <lineage>
        <taxon>Eukaryota</taxon>
        <taxon>Metazoa</taxon>
        <taxon>Ecdysozoa</taxon>
        <taxon>Arthropoda</taxon>
        <taxon>Hexapoda</taxon>
        <taxon>Insecta</taxon>
        <taxon>Pterygota</taxon>
        <taxon>Neoptera</taxon>
        <taxon>Endopterygota</taxon>
        <taxon>Hymenoptera</taxon>
        <taxon>Apocrita</taxon>
        <taxon>Ichneumonoidea</taxon>
        <taxon>Braconidae</taxon>
        <taxon>Euphorinae</taxon>
        <taxon>Microctonus</taxon>
    </lineage>
</organism>
<comment type="caution">
    <text evidence="3">The sequence shown here is derived from an EMBL/GenBank/DDBJ whole genome shotgun (WGS) entry which is preliminary data.</text>
</comment>